<evidence type="ECO:0007829" key="10">
    <source>
        <dbReference type="PDB" id="8B02"/>
    </source>
</evidence>
<dbReference type="OrthoDB" id="10262250at2759"/>
<sequence length="464" mass="51889">MTTQFVAAKKARNMEYANKVIMAPMVRIGTLPSRLLALKYGADIVYSEETIDHSILKCRRFHNRLIGTVDFIEEGGRSIFRTCPLERRKIIFQMGTSDPARALEAAKLVKDDVAGIDINMGCPKGFSLKGGMGAALLEKPEKVREILTTLVQGLDIPVTCKIRILPSVEKTLELVKVIESTGVAALAVHGRTKEERSSSPVHIDVLRQIASIATVPIIANGGSDLIKSREDAAAFISNTNCSSVMIARAAQWNPSIFRSSGPLPTEEVVKEYLKLAIEYNNPFANTKYCLAQIMHDRLTSPNGAKLTAARSMEELCNVWGMISYYEEIMAKRRELYENLSIREQKELSFITDRLFPSKKSKMDPEVTEDGTLELFIRYESKDYINVPTPKVYLNDWTTRERLPIKYNTVQRSKDQLFKSTLTIKDTCYSSSLWAKSKRNAEQSAAMVALEIIGIKTPQSTASNS</sequence>
<dbReference type="InterPro" id="IPR013785">
    <property type="entry name" value="Aldolase_TIM"/>
</dbReference>
<evidence type="ECO:0000256" key="6">
    <source>
        <dbReference type="PROSITE-ProRule" id="PRU00266"/>
    </source>
</evidence>
<dbReference type="EnsemblMetazoa" id="Aqu2.1.34896_001">
    <property type="protein sequence ID" value="Aqu2.1.34896_001"/>
    <property type="gene ID" value="Aqu2.1.34896"/>
</dbReference>
<dbReference type="PROSITE" id="PS01136">
    <property type="entry name" value="UPF0034"/>
    <property type="match status" value="1"/>
</dbReference>
<keyword evidence="2" id="KW-0285">Flavoprotein</keyword>
<evidence type="ECO:0000256" key="5">
    <source>
        <dbReference type="ARBA" id="ARBA00023002"/>
    </source>
</evidence>
<dbReference type="EnsemblMetazoa" id="XM_003385694.3">
    <property type="protein sequence ID" value="XP_003385742.2"/>
    <property type="gene ID" value="LOC100640958"/>
</dbReference>
<dbReference type="InterPro" id="IPR044463">
    <property type="entry name" value="DUS2_DSRM"/>
</dbReference>
<dbReference type="STRING" id="400682.A0A1X7V4K0"/>
<organism evidence="8">
    <name type="scientific">Amphimedon queenslandica</name>
    <name type="common">Sponge</name>
    <dbReference type="NCBI Taxonomy" id="400682"/>
    <lineage>
        <taxon>Eukaryota</taxon>
        <taxon>Metazoa</taxon>
        <taxon>Porifera</taxon>
        <taxon>Demospongiae</taxon>
        <taxon>Heteroscleromorpha</taxon>
        <taxon>Haplosclerida</taxon>
        <taxon>Niphatidae</taxon>
        <taxon>Amphimedon</taxon>
    </lineage>
</organism>
<feature type="domain" description="DRBM" evidence="7">
    <location>
        <begin position="388"/>
        <end position="454"/>
    </location>
</feature>
<dbReference type="InterPro" id="IPR035587">
    <property type="entry name" value="DUS-like_FMN-bd"/>
</dbReference>
<dbReference type="InterPro" id="IPR052582">
    <property type="entry name" value="tRNA-DUS-like"/>
</dbReference>
<dbReference type="KEGG" id="aqu:100640958"/>
<reference evidence="9" key="1">
    <citation type="journal article" date="2010" name="Nature">
        <title>The Amphimedon queenslandica genome and the evolution of animal complexity.</title>
        <authorList>
            <person name="Srivastava M."/>
            <person name="Simakov O."/>
            <person name="Chapman J."/>
            <person name="Fahey B."/>
            <person name="Gauthier M.E."/>
            <person name="Mitros T."/>
            <person name="Richards G.S."/>
            <person name="Conaco C."/>
            <person name="Dacre M."/>
            <person name="Hellsten U."/>
            <person name="Larroux C."/>
            <person name="Putnam N.H."/>
            <person name="Stanke M."/>
            <person name="Adamska M."/>
            <person name="Darling A."/>
            <person name="Degnan S.M."/>
            <person name="Oakley T.H."/>
            <person name="Plachetzki D.C."/>
            <person name="Zhai Y."/>
            <person name="Adamski M."/>
            <person name="Calcino A."/>
            <person name="Cummins S.F."/>
            <person name="Goodstein D.M."/>
            <person name="Harris C."/>
            <person name="Jackson D.J."/>
            <person name="Leys S.P."/>
            <person name="Shu S."/>
            <person name="Woodcroft B.J."/>
            <person name="Vervoort M."/>
            <person name="Kosik K.S."/>
            <person name="Manning G."/>
            <person name="Degnan B.M."/>
            <person name="Rokhsar D.S."/>
        </authorList>
    </citation>
    <scope>NUCLEOTIDE SEQUENCE [LARGE SCALE GENOMIC DNA]</scope>
</reference>
<reference evidence="8" key="2">
    <citation type="submission" date="2017-05" db="UniProtKB">
        <authorList>
            <consortium name="EnsemblMetazoa"/>
        </authorList>
    </citation>
    <scope>IDENTIFICATION</scope>
</reference>
<gene>
    <name evidence="8" type="primary">100640958</name>
</gene>
<evidence type="ECO:0000256" key="3">
    <source>
        <dbReference type="ARBA" id="ARBA00022643"/>
    </source>
</evidence>
<dbReference type="PANTHER" id="PTHR45936:SF1">
    <property type="entry name" value="TRNA-DIHYDROURIDINE(20) SYNTHASE [NAD(P)+]-LIKE"/>
    <property type="match status" value="1"/>
</dbReference>
<evidence type="ECO:0000256" key="1">
    <source>
        <dbReference type="ARBA" id="ARBA00001917"/>
    </source>
</evidence>
<evidence type="ECO:0000259" key="7">
    <source>
        <dbReference type="PROSITE" id="PS50137"/>
    </source>
</evidence>
<keyword evidence="9" id="KW-1185">Reference proteome</keyword>
<dbReference type="PROSITE" id="PS50137">
    <property type="entry name" value="DS_RBD"/>
    <property type="match status" value="1"/>
</dbReference>
<dbReference type="AlphaFoldDB" id="A0A1X7V4K0"/>
<evidence type="ECO:0000313" key="8">
    <source>
        <dbReference type="EnsemblMetazoa" id="Aqu2.1.34896_001"/>
    </source>
</evidence>
<reference evidence="10" key="3">
    <citation type="journal article" date="2022" name="Biomolecules">
        <title>Evolutionary Diversity of Dus2 Enzymes Reveals Novel Structural and Functional Features among Members of the RNA Dihydrouridine Synthases Family.</title>
        <authorList>
            <person name="Lombard M."/>
            <person name="Reed C.J."/>
            <person name="Pecqueur L."/>
            <person name="Faivre B."/>
            <person name="Toubdji S."/>
            <person name="Sudol C."/>
            <person name="Bregeon D."/>
            <person name="de Crecy-Lagard V."/>
            <person name="Hamdane D."/>
        </authorList>
    </citation>
    <scope>X-RAY CRYSTALLOGRAPHY (1.68 ANGSTROMS) OF 359-464</scope>
</reference>
<dbReference type="Gene3D" id="3.20.20.70">
    <property type="entry name" value="Aldolase class I"/>
    <property type="match status" value="1"/>
</dbReference>
<dbReference type="SMART" id="SM00358">
    <property type="entry name" value="DSRM"/>
    <property type="match status" value="1"/>
</dbReference>
<comment type="cofactor">
    <cofactor evidence="1">
        <name>FMN</name>
        <dbReference type="ChEBI" id="CHEBI:58210"/>
    </cofactor>
</comment>
<dbReference type="GO" id="GO:0050660">
    <property type="term" value="F:flavin adenine dinucleotide binding"/>
    <property type="evidence" value="ECO:0007669"/>
    <property type="project" value="InterPro"/>
</dbReference>
<evidence type="ECO:0000256" key="4">
    <source>
        <dbReference type="ARBA" id="ARBA00022694"/>
    </source>
</evidence>
<dbReference type="Pfam" id="PF01207">
    <property type="entry name" value="Dus"/>
    <property type="match status" value="1"/>
</dbReference>
<proteinExistence type="evidence at protein level"/>
<accession>A0A1X7V4K0</accession>
<keyword evidence="3" id="KW-0288">FMN</keyword>
<dbReference type="PANTHER" id="PTHR45936">
    <property type="entry name" value="TRNA-DIHYDROURIDINE(20) SYNTHASE [NAD(P)+]-LIKE"/>
    <property type="match status" value="1"/>
</dbReference>
<evidence type="ECO:0000256" key="2">
    <source>
        <dbReference type="ARBA" id="ARBA00022630"/>
    </source>
</evidence>
<dbReference type="CDD" id="cd02801">
    <property type="entry name" value="DUS_like_FMN"/>
    <property type="match status" value="1"/>
</dbReference>
<dbReference type="GO" id="GO:0005737">
    <property type="term" value="C:cytoplasm"/>
    <property type="evidence" value="ECO:0007669"/>
    <property type="project" value="TreeGrafter"/>
</dbReference>
<name>A0A1X7V4K0_AMPQE</name>
<dbReference type="GO" id="GO:0017150">
    <property type="term" value="F:tRNA dihydrouridine synthase activity"/>
    <property type="evidence" value="ECO:0007669"/>
    <property type="project" value="InterPro"/>
</dbReference>
<dbReference type="Proteomes" id="UP000007879">
    <property type="component" value="Unassembled WGS sequence"/>
</dbReference>
<dbReference type="GO" id="GO:0000049">
    <property type="term" value="F:tRNA binding"/>
    <property type="evidence" value="ECO:0007669"/>
    <property type="project" value="InterPro"/>
</dbReference>
<dbReference type="Pfam" id="PF00035">
    <property type="entry name" value="dsrm"/>
    <property type="match status" value="1"/>
</dbReference>
<dbReference type="InterPro" id="IPR014720">
    <property type="entry name" value="dsRBD_dom"/>
</dbReference>
<evidence type="ECO:0000313" key="9">
    <source>
        <dbReference type="Proteomes" id="UP000007879"/>
    </source>
</evidence>
<keyword evidence="5" id="KW-0560">Oxidoreductase</keyword>
<dbReference type="Gene3D" id="3.30.160.20">
    <property type="match status" value="1"/>
</dbReference>
<dbReference type="SMR" id="A0A1X7V4K0"/>
<keyword evidence="4" id="KW-0819">tRNA processing</keyword>
<keyword evidence="10" id="KW-0002">3D-structure</keyword>
<dbReference type="InterPro" id="IPR018517">
    <property type="entry name" value="tRNA_hU_synthase_CS"/>
</dbReference>
<dbReference type="PDB" id="8B02">
    <property type="method" value="X-ray"/>
    <property type="resolution" value="1.68 A"/>
    <property type="chains" value="A/B=359-464"/>
</dbReference>
<dbReference type="SUPFAM" id="SSF54768">
    <property type="entry name" value="dsRNA-binding domain-like"/>
    <property type="match status" value="1"/>
</dbReference>
<dbReference type="CDD" id="cd19871">
    <property type="entry name" value="DSRM_DUS2L"/>
    <property type="match status" value="1"/>
</dbReference>
<protein>
    <recommendedName>
        <fullName evidence="7">DRBM domain-containing protein</fullName>
    </recommendedName>
</protein>
<keyword evidence="6" id="KW-0694">RNA-binding</keyword>
<dbReference type="SUPFAM" id="SSF51395">
    <property type="entry name" value="FMN-linked oxidoreductases"/>
    <property type="match status" value="1"/>
</dbReference>
<dbReference type="InParanoid" id="A0A1X7V4K0"/>